<evidence type="ECO:0000256" key="1">
    <source>
        <dbReference type="SAM" id="Phobius"/>
    </source>
</evidence>
<protein>
    <recommendedName>
        <fullName evidence="4">Lipoprotein</fullName>
    </recommendedName>
</protein>
<feature type="transmembrane region" description="Helical" evidence="1">
    <location>
        <begin position="22"/>
        <end position="44"/>
    </location>
</feature>
<reference evidence="2 3" key="1">
    <citation type="submission" date="2024-09" db="EMBL/GenBank/DDBJ databases">
        <title>The Natural Products Discovery Center: Release of the First 8490 Sequenced Strains for Exploring Actinobacteria Biosynthetic Diversity.</title>
        <authorList>
            <person name="Kalkreuter E."/>
            <person name="Kautsar S.A."/>
            <person name="Yang D."/>
            <person name="Bader C.D."/>
            <person name="Teijaro C.N."/>
            <person name="Fluegel L."/>
            <person name="Davis C.M."/>
            <person name="Simpson J.R."/>
            <person name="Lauterbach L."/>
            <person name="Steele A.D."/>
            <person name="Gui C."/>
            <person name="Meng S."/>
            <person name="Li G."/>
            <person name="Viehrig K."/>
            <person name="Ye F."/>
            <person name="Su P."/>
            <person name="Kiefer A.F."/>
            <person name="Nichols A."/>
            <person name="Cepeda A.J."/>
            <person name="Yan W."/>
            <person name="Fan B."/>
            <person name="Jiang Y."/>
            <person name="Adhikari A."/>
            <person name="Zheng C.-J."/>
            <person name="Schuster L."/>
            <person name="Cowan T.M."/>
            <person name="Smanski M.J."/>
            <person name="Chevrette M.G."/>
            <person name="De Carvalho L.P.S."/>
            <person name="Shen B."/>
        </authorList>
    </citation>
    <scope>NUCLEOTIDE SEQUENCE [LARGE SCALE GENOMIC DNA]</scope>
    <source>
        <strain evidence="2 3">NPDC058328</strain>
    </source>
</reference>
<feature type="transmembrane region" description="Helical" evidence="1">
    <location>
        <begin position="77"/>
        <end position="98"/>
    </location>
</feature>
<comment type="caution">
    <text evidence="2">The sequence shown here is derived from an EMBL/GenBank/DDBJ whole genome shotgun (WGS) entry which is preliminary data.</text>
</comment>
<gene>
    <name evidence="2" type="ORF">ACFVZC_17740</name>
</gene>
<keyword evidence="3" id="KW-1185">Reference proteome</keyword>
<evidence type="ECO:0008006" key="4">
    <source>
        <dbReference type="Google" id="ProtNLM"/>
    </source>
</evidence>
<feature type="transmembrane region" description="Helical" evidence="1">
    <location>
        <begin position="50"/>
        <end position="70"/>
    </location>
</feature>
<evidence type="ECO:0000313" key="3">
    <source>
        <dbReference type="Proteomes" id="UP001601627"/>
    </source>
</evidence>
<keyword evidence="1" id="KW-1133">Transmembrane helix</keyword>
<name>A0ABW6Q8V5_9ACTN</name>
<keyword evidence="1" id="KW-0812">Transmembrane</keyword>
<proteinExistence type="predicted"/>
<sequence>MTAPSVVTGVETRRVRASGRRWWAGTLWVLLGTPLVLTGCGWMAQRSGFLPTLLSTVVALAVLGTAWVMCGAKAGTGVAVSGFVFLLFVGPTLGDYVIHDRGVRHDALVMDVSAYRGKGGRERPLCTVVLTGADRGRVIELDDTGGCDDGLTAGSHVTLVEDPEEWVAPRLASEVSGVAPYLRWTLAGLLSGLEACALYGRLRRRVGGSAGDGNPTTRSFG</sequence>
<accession>A0ABW6Q8V5</accession>
<dbReference type="RefSeq" id="WP_388235666.1">
    <property type="nucleotide sequence ID" value="NZ_JBHVZQ010000014.1"/>
</dbReference>
<organism evidence="2 3">
    <name type="scientific">Streptomyces marokkonensis</name>
    <dbReference type="NCBI Taxonomy" id="324855"/>
    <lineage>
        <taxon>Bacteria</taxon>
        <taxon>Bacillati</taxon>
        <taxon>Actinomycetota</taxon>
        <taxon>Actinomycetes</taxon>
        <taxon>Kitasatosporales</taxon>
        <taxon>Streptomycetaceae</taxon>
        <taxon>Streptomyces</taxon>
    </lineage>
</organism>
<keyword evidence="1" id="KW-0472">Membrane</keyword>
<dbReference type="Proteomes" id="UP001601627">
    <property type="component" value="Unassembled WGS sequence"/>
</dbReference>
<evidence type="ECO:0000313" key="2">
    <source>
        <dbReference type="EMBL" id="MFF1275233.1"/>
    </source>
</evidence>
<dbReference type="EMBL" id="JBHVZQ010000014">
    <property type="protein sequence ID" value="MFF1275233.1"/>
    <property type="molecule type" value="Genomic_DNA"/>
</dbReference>